<dbReference type="EMBL" id="HE796683">
    <property type="protein sequence ID" value="CCG98859.1"/>
    <property type="molecule type" value="Genomic_DNA"/>
</dbReference>
<sequence length="487" mass="52639">MLLLGVDIGTTNLKALAIDTETGQPIAQATRPVTTLVPKPGWAEQDPNAIWHLVGEVIGECLTELGPQASKVAGVCFSTAMHSLLAVDDTGRPLTNALIWSDNRASREALAIRTSHAEVTKALNVPVHPMLPLCKLAWFSAHNPRLLKRAVRWLSIKEYVWWKLTGRYEIDYAMAGATGLFNNAKRTWLAPALAVANVRADQLSTPVNTTHTVAYAPKAGSPALFATDTPLIIGASDGCLANLGAGAIEPGVTTITIGTSGAVRRTSSRPVGDDRLFSYLLHARDATEPDRYVVGGPTNNGANVLEWLSEKLIQHDTPTVLTEAATVPPGADGLLFRPYLQGERAPLWDASVRGSYHHVDWLHTRAHFARAALEGVLFNLRRTELLLARNAGPTRVIHANGGFAQSAFWVQMMADIFNVPVRLNASNESGAIGAVKLAQFALASTTRKPLSLTDLAATTEFGHTFQPNSEAAALYRKQYKRFEELGE</sequence>
<dbReference type="InterPro" id="IPR050406">
    <property type="entry name" value="FGGY_Carb_Kinase"/>
</dbReference>
<protein>
    <submittedName>
        <fullName evidence="6">Gluconokinase</fullName>
        <ecNumber evidence="6">2.7.1.12</ecNumber>
    </submittedName>
</protein>
<evidence type="ECO:0000256" key="2">
    <source>
        <dbReference type="ARBA" id="ARBA00022679"/>
    </source>
</evidence>
<dbReference type="SUPFAM" id="SSF53067">
    <property type="entry name" value="Actin-like ATPase domain"/>
    <property type="match status" value="2"/>
</dbReference>
<dbReference type="PATRIC" id="fig|1166018.3.peg.2565"/>
<dbReference type="InterPro" id="IPR043129">
    <property type="entry name" value="ATPase_NBD"/>
</dbReference>
<dbReference type="EC" id="2.7.1.12" evidence="6"/>
<keyword evidence="2 6" id="KW-0808">Transferase</keyword>
<dbReference type="InterPro" id="IPR018485">
    <property type="entry name" value="FGGY_C"/>
</dbReference>
<dbReference type="CDD" id="cd07770">
    <property type="entry name" value="ASKHA_NBD_FGGY_GntK"/>
    <property type="match status" value="1"/>
</dbReference>
<keyword evidence="3 6" id="KW-0418">Kinase</keyword>
<proteinExistence type="inferred from homology"/>
<dbReference type="Gene3D" id="3.30.420.40">
    <property type="match status" value="2"/>
</dbReference>
<comment type="similarity">
    <text evidence="1">Belongs to the FGGY kinase family.</text>
</comment>
<dbReference type="InterPro" id="IPR000577">
    <property type="entry name" value="Carb_kinase_FGGY"/>
</dbReference>
<dbReference type="STRING" id="1166018.FAES_0848"/>
<dbReference type="GO" id="GO:0005975">
    <property type="term" value="P:carbohydrate metabolic process"/>
    <property type="evidence" value="ECO:0007669"/>
    <property type="project" value="InterPro"/>
</dbReference>
<evidence type="ECO:0000259" key="5">
    <source>
        <dbReference type="Pfam" id="PF02782"/>
    </source>
</evidence>
<dbReference type="PIRSF" id="PIRSF000538">
    <property type="entry name" value="GlpK"/>
    <property type="match status" value="1"/>
</dbReference>
<evidence type="ECO:0000256" key="1">
    <source>
        <dbReference type="ARBA" id="ARBA00009156"/>
    </source>
</evidence>
<dbReference type="AlphaFoldDB" id="I0K406"/>
<dbReference type="InterPro" id="IPR018484">
    <property type="entry name" value="FGGY_N"/>
</dbReference>
<evidence type="ECO:0000313" key="6">
    <source>
        <dbReference type="EMBL" id="CCG98859.1"/>
    </source>
</evidence>
<dbReference type="Pfam" id="PF00370">
    <property type="entry name" value="FGGY_N"/>
    <property type="match status" value="1"/>
</dbReference>
<feature type="domain" description="Carbohydrate kinase FGGY N-terminal" evidence="4">
    <location>
        <begin position="3"/>
        <end position="244"/>
    </location>
</feature>
<name>I0K406_9BACT</name>
<accession>I0K406</accession>
<dbReference type="Proteomes" id="UP000011058">
    <property type="component" value="Chromosome"/>
</dbReference>
<dbReference type="KEGG" id="fae:FAES_0848"/>
<dbReference type="RefSeq" id="WP_015329959.1">
    <property type="nucleotide sequence ID" value="NC_020054.1"/>
</dbReference>
<dbReference type="eggNOG" id="COG1070">
    <property type="taxonomic scope" value="Bacteria"/>
</dbReference>
<reference evidence="6 7" key="1">
    <citation type="journal article" date="2012" name="J. Bacteriol.">
        <title>Genome Sequence of Fibrella aestuarina BUZ 2T, a Filamentous Marine Bacterium.</title>
        <authorList>
            <person name="Filippini M."/>
            <person name="Qi W."/>
            <person name="Blom J."/>
            <person name="Goesmann A."/>
            <person name="Smits T.H."/>
            <person name="Bagheri H.C."/>
        </authorList>
    </citation>
    <scope>NUCLEOTIDE SEQUENCE [LARGE SCALE GENOMIC DNA]</scope>
    <source>
        <strain evidence="7">BUZ 2T</strain>
    </source>
</reference>
<keyword evidence="7" id="KW-1185">Reference proteome</keyword>
<dbReference type="PANTHER" id="PTHR43095:SF2">
    <property type="entry name" value="GLUCONOKINASE"/>
    <property type="match status" value="1"/>
</dbReference>
<evidence type="ECO:0000313" key="7">
    <source>
        <dbReference type="Proteomes" id="UP000011058"/>
    </source>
</evidence>
<dbReference type="PANTHER" id="PTHR43095">
    <property type="entry name" value="SUGAR KINASE"/>
    <property type="match status" value="1"/>
</dbReference>
<evidence type="ECO:0000259" key="4">
    <source>
        <dbReference type="Pfam" id="PF00370"/>
    </source>
</evidence>
<dbReference type="OrthoDB" id="9805576at2"/>
<dbReference type="Pfam" id="PF02782">
    <property type="entry name" value="FGGY_C"/>
    <property type="match status" value="1"/>
</dbReference>
<gene>
    <name evidence="6" type="primary">gntK</name>
    <name evidence="6" type="ORF">FAES_0848</name>
</gene>
<dbReference type="GO" id="GO:0046316">
    <property type="term" value="F:gluconokinase activity"/>
    <property type="evidence" value="ECO:0007669"/>
    <property type="project" value="UniProtKB-EC"/>
</dbReference>
<evidence type="ECO:0000256" key="3">
    <source>
        <dbReference type="ARBA" id="ARBA00022777"/>
    </source>
</evidence>
<organism evidence="6 7">
    <name type="scientific">Fibrella aestuarina BUZ 2</name>
    <dbReference type="NCBI Taxonomy" id="1166018"/>
    <lineage>
        <taxon>Bacteria</taxon>
        <taxon>Pseudomonadati</taxon>
        <taxon>Bacteroidota</taxon>
        <taxon>Cytophagia</taxon>
        <taxon>Cytophagales</taxon>
        <taxon>Spirosomataceae</taxon>
        <taxon>Fibrella</taxon>
    </lineage>
</organism>
<feature type="domain" description="Carbohydrate kinase FGGY C-terminal" evidence="5">
    <location>
        <begin position="255"/>
        <end position="441"/>
    </location>
</feature>
<dbReference type="HOGENOM" id="CLU_009281_3_2_10"/>